<protein>
    <submittedName>
        <fullName evidence="1">Uncharacterized protein</fullName>
    </submittedName>
</protein>
<proteinExistence type="predicted"/>
<comment type="caution">
    <text evidence="1">The sequence shown here is derived from an EMBL/GenBank/DDBJ whole genome shotgun (WGS) entry which is preliminary data.</text>
</comment>
<gene>
    <name evidence="1" type="ORF">S03H2_18202</name>
</gene>
<dbReference type="AlphaFoldDB" id="X1G620"/>
<accession>X1G620</accession>
<feature type="non-terminal residue" evidence="1">
    <location>
        <position position="1"/>
    </location>
</feature>
<organism evidence="1">
    <name type="scientific">marine sediment metagenome</name>
    <dbReference type="NCBI Taxonomy" id="412755"/>
    <lineage>
        <taxon>unclassified sequences</taxon>
        <taxon>metagenomes</taxon>
        <taxon>ecological metagenomes</taxon>
    </lineage>
</organism>
<reference evidence="1" key="1">
    <citation type="journal article" date="2014" name="Front. Microbiol.">
        <title>High frequency of phylogenetically diverse reductive dehalogenase-homologous genes in deep subseafloor sedimentary metagenomes.</title>
        <authorList>
            <person name="Kawai M."/>
            <person name="Futagami T."/>
            <person name="Toyoda A."/>
            <person name="Takaki Y."/>
            <person name="Nishi S."/>
            <person name="Hori S."/>
            <person name="Arai W."/>
            <person name="Tsubouchi T."/>
            <person name="Morono Y."/>
            <person name="Uchiyama I."/>
            <person name="Ito T."/>
            <person name="Fujiyama A."/>
            <person name="Inagaki F."/>
            <person name="Takami H."/>
        </authorList>
    </citation>
    <scope>NUCLEOTIDE SEQUENCE</scope>
    <source>
        <strain evidence="1">Expedition CK06-06</strain>
    </source>
</reference>
<dbReference type="EMBL" id="BARU01009435">
    <property type="protein sequence ID" value="GAH36964.1"/>
    <property type="molecule type" value="Genomic_DNA"/>
</dbReference>
<name>X1G620_9ZZZZ</name>
<evidence type="ECO:0000313" key="1">
    <source>
        <dbReference type="EMBL" id="GAH36964.1"/>
    </source>
</evidence>
<sequence>GRVNMKKILLVLILLLTFTLIDYCNPDIVVGNSATDRGSNAGFSNWTIVDACTSADGTGKITTVEVWVYSAGAGCKVAIFYRPDSSGAPNNLTARDSEIVQIDGEESGVIPSGSKQTFTVDLDVVEGDFIGIYGTSGSIEMEAEASDGYWYEAGDQTSCINVEFAETTGKILSLRGIGATEEEEANAVWFGTNF</sequence>